<dbReference type="Gene3D" id="3.55.50.30">
    <property type="match status" value="1"/>
</dbReference>
<accession>A0A4U1G5W7</accession>
<dbReference type="EMBL" id="SWDX01000006">
    <property type="protein sequence ID" value="TKC59151.1"/>
    <property type="molecule type" value="Genomic_DNA"/>
</dbReference>
<dbReference type="GO" id="GO:0016989">
    <property type="term" value="F:sigma factor antagonist activity"/>
    <property type="evidence" value="ECO:0007669"/>
    <property type="project" value="TreeGrafter"/>
</dbReference>
<feature type="transmembrane region" description="Helical" evidence="1">
    <location>
        <begin position="89"/>
        <end position="110"/>
    </location>
</feature>
<dbReference type="InterPro" id="IPR012373">
    <property type="entry name" value="Ferrdict_sens_TM"/>
</dbReference>
<reference evidence="4 5" key="1">
    <citation type="submission" date="2019-04" db="EMBL/GenBank/DDBJ databases">
        <title>Pedobacter sp. RP-1-16 sp. nov., isolated from Arctic soil.</title>
        <authorList>
            <person name="Dahal R.H."/>
            <person name="Kim D.-U."/>
        </authorList>
    </citation>
    <scope>NUCLEOTIDE SEQUENCE [LARGE SCALE GENOMIC DNA]</scope>
    <source>
        <strain evidence="4 5">RP-1-16</strain>
    </source>
</reference>
<keyword evidence="1" id="KW-0812">Transmembrane</keyword>
<name>A0A4U1G5W7_9SPHI</name>
<evidence type="ECO:0000259" key="2">
    <source>
        <dbReference type="Pfam" id="PF04773"/>
    </source>
</evidence>
<feature type="domain" description="FecR protein" evidence="2">
    <location>
        <begin position="186"/>
        <end position="281"/>
    </location>
</feature>
<evidence type="ECO:0000313" key="4">
    <source>
        <dbReference type="EMBL" id="TKC59151.1"/>
    </source>
</evidence>
<evidence type="ECO:0000256" key="1">
    <source>
        <dbReference type="SAM" id="Phobius"/>
    </source>
</evidence>
<dbReference type="InterPro" id="IPR006860">
    <property type="entry name" value="FecR"/>
</dbReference>
<dbReference type="RefSeq" id="WP_136881025.1">
    <property type="nucleotide sequence ID" value="NZ_SWDX01000006.1"/>
</dbReference>
<organism evidence="4 5">
    <name type="scientific">Pedobacter hiemivivus</name>
    <dbReference type="NCBI Taxonomy" id="2530454"/>
    <lineage>
        <taxon>Bacteria</taxon>
        <taxon>Pseudomonadati</taxon>
        <taxon>Bacteroidota</taxon>
        <taxon>Sphingobacteriia</taxon>
        <taxon>Sphingobacteriales</taxon>
        <taxon>Sphingobacteriaceae</taxon>
        <taxon>Pedobacter</taxon>
    </lineage>
</organism>
<proteinExistence type="predicted"/>
<dbReference type="Pfam" id="PF04773">
    <property type="entry name" value="FecR"/>
    <property type="match status" value="1"/>
</dbReference>
<dbReference type="AlphaFoldDB" id="A0A4U1G5W7"/>
<keyword evidence="1" id="KW-1133">Transmembrane helix</keyword>
<dbReference type="Proteomes" id="UP000309594">
    <property type="component" value="Unassembled WGS sequence"/>
</dbReference>
<dbReference type="Pfam" id="PF16344">
    <property type="entry name" value="FecR_C"/>
    <property type="match status" value="1"/>
</dbReference>
<feature type="domain" description="Protein FecR C-terminal" evidence="3">
    <location>
        <begin position="318"/>
        <end position="385"/>
    </location>
</feature>
<keyword evidence="1" id="KW-0472">Membrane</keyword>
<evidence type="ECO:0000313" key="5">
    <source>
        <dbReference type="Proteomes" id="UP000309594"/>
    </source>
</evidence>
<gene>
    <name evidence="4" type="ORF">FBD94_16590</name>
</gene>
<comment type="caution">
    <text evidence="4">The sequence shown here is derived from an EMBL/GenBank/DDBJ whole genome shotgun (WGS) entry which is preliminary data.</text>
</comment>
<sequence length="387" mass="43691">MLEKEFYISRLISLQIKGGLTVEQETELNNWLAEKEAHRLFLEEFYDQEKFKSEIGHYLAKDKTNLWNKVIGNLDNPEVVPLKNKTLLLWSRFAVAASILLVIGIAIYFLNNHGRPVADHSSAYTNDLKPGSNKATLTLADGQTVTLNNRNTGVIIAAEKLTYNDGTAVIANHNGKTALRNERELKINTPRGGHYEAVLPDGTHVWLNAASTLTFPSKFSGRNRKVVLRGEAYFEVAKDKQHPFIVKADQQDVEVLGTHFNVNSYRDEPTVNTTLFEGSVRINGNTLLKPGQQANLYPTGQLVVSKGSNDVIAWKDGKFKFDETPLEVVLRQFSRWYDVDIEYPNGIPKERFTGYIDKNLHASDALDILKYTKIDFKIEGKKIIVLK</sequence>
<dbReference type="PANTHER" id="PTHR30273">
    <property type="entry name" value="PERIPLASMIC SIGNAL SENSOR AND SIGMA FACTOR ACTIVATOR FECR-RELATED"/>
    <property type="match status" value="1"/>
</dbReference>
<evidence type="ECO:0000259" key="3">
    <source>
        <dbReference type="Pfam" id="PF16344"/>
    </source>
</evidence>
<dbReference type="PANTHER" id="PTHR30273:SF2">
    <property type="entry name" value="PROTEIN FECR"/>
    <property type="match status" value="1"/>
</dbReference>
<dbReference type="InterPro" id="IPR032508">
    <property type="entry name" value="FecR_C"/>
</dbReference>
<protein>
    <submittedName>
        <fullName evidence="4">DUF4974 domain-containing protein</fullName>
    </submittedName>
</protein>
<dbReference type="FunFam" id="2.60.120.1440:FF:000001">
    <property type="entry name" value="Putative anti-sigma factor"/>
    <property type="match status" value="1"/>
</dbReference>
<dbReference type="Gene3D" id="2.60.120.1440">
    <property type="match status" value="1"/>
</dbReference>